<name>X1BU02_9ZZZZ</name>
<dbReference type="AlphaFoldDB" id="X1BU02"/>
<evidence type="ECO:0000313" key="1">
    <source>
        <dbReference type="EMBL" id="GAG87673.1"/>
    </source>
</evidence>
<sequence length="51" mass="5909">MKKCKKHPKYKVICKPKTSCRACWLMWWEKHLPKNLDDGYGTYGGGPAPLD</sequence>
<proteinExistence type="predicted"/>
<gene>
    <name evidence="1" type="ORF">S01H4_32368</name>
</gene>
<dbReference type="EMBL" id="BART01016912">
    <property type="protein sequence ID" value="GAG87673.1"/>
    <property type="molecule type" value="Genomic_DNA"/>
</dbReference>
<protein>
    <submittedName>
        <fullName evidence="1">Uncharacterized protein</fullName>
    </submittedName>
</protein>
<organism evidence="1">
    <name type="scientific">marine sediment metagenome</name>
    <dbReference type="NCBI Taxonomy" id="412755"/>
    <lineage>
        <taxon>unclassified sequences</taxon>
        <taxon>metagenomes</taxon>
        <taxon>ecological metagenomes</taxon>
    </lineage>
</organism>
<reference evidence="1" key="1">
    <citation type="journal article" date="2014" name="Front. Microbiol.">
        <title>High frequency of phylogenetically diverse reductive dehalogenase-homologous genes in deep subseafloor sedimentary metagenomes.</title>
        <authorList>
            <person name="Kawai M."/>
            <person name="Futagami T."/>
            <person name="Toyoda A."/>
            <person name="Takaki Y."/>
            <person name="Nishi S."/>
            <person name="Hori S."/>
            <person name="Arai W."/>
            <person name="Tsubouchi T."/>
            <person name="Morono Y."/>
            <person name="Uchiyama I."/>
            <person name="Ito T."/>
            <person name="Fujiyama A."/>
            <person name="Inagaki F."/>
            <person name="Takami H."/>
        </authorList>
    </citation>
    <scope>NUCLEOTIDE SEQUENCE</scope>
    <source>
        <strain evidence="1">Expedition CK06-06</strain>
    </source>
</reference>
<comment type="caution">
    <text evidence="1">The sequence shown here is derived from an EMBL/GenBank/DDBJ whole genome shotgun (WGS) entry which is preliminary data.</text>
</comment>
<accession>X1BU02</accession>